<dbReference type="eggNOG" id="COG0318">
    <property type="taxonomic scope" value="Bacteria"/>
</dbReference>
<dbReference type="InterPro" id="IPR042099">
    <property type="entry name" value="ANL_N_sf"/>
</dbReference>
<name>T2GF43_MEGG1</name>
<dbReference type="InterPro" id="IPR020845">
    <property type="entry name" value="AMP-binding_CS"/>
</dbReference>
<evidence type="ECO:0000313" key="3">
    <source>
        <dbReference type="EMBL" id="AGW14736.1"/>
    </source>
</evidence>
<dbReference type="STRING" id="1121448.DGI_3014"/>
<proteinExistence type="predicted"/>
<feature type="domain" description="AMP-dependent synthetase/ligase" evidence="1">
    <location>
        <begin position="23"/>
        <end position="385"/>
    </location>
</feature>
<dbReference type="Proteomes" id="UP000016587">
    <property type="component" value="Chromosome"/>
</dbReference>
<dbReference type="SUPFAM" id="SSF56801">
    <property type="entry name" value="Acetyl-CoA synthetase-like"/>
    <property type="match status" value="1"/>
</dbReference>
<feature type="domain" description="AMP-binding enzyme C-terminal" evidence="2">
    <location>
        <begin position="441"/>
        <end position="515"/>
    </location>
</feature>
<evidence type="ECO:0000259" key="1">
    <source>
        <dbReference type="Pfam" id="PF00501"/>
    </source>
</evidence>
<organism evidence="3 4">
    <name type="scientific">Megalodesulfovibrio gigas (strain ATCC 19364 / DSM 1382 / NCIMB 9332 / VKM B-1759)</name>
    <name type="common">Desulfovibrio gigas</name>
    <dbReference type="NCBI Taxonomy" id="1121448"/>
    <lineage>
        <taxon>Bacteria</taxon>
        <taxon>Pseudomonadati</taxon>
        <taxon>Thermodesulfobacteriota</taxon>
        <taxon>Desulfovibrionia</taxon>
        <taxon>Desulfovibrionales</taxon>
        <taxon>Desulfovibrionaceae</taxon>
        <taxon>Megalodesulfovibrio</taxon>
    </lineage>
</organism>
<dbReference type="PANTHER" id="PTHR43767">
    <property type="entry name" value="LONG-CHAIN-FATTY-ACID--COA LIGASE"/>
    <property type="match status" value="1"/>
</dbReference>
<dbReference type="Gene3D" id="3.30.300.30">
    <property type="match status" value="1"/>
</dbReference>
<dbReference type="EMBL" id="CP006585">
    <property type="protein sequence ID" value="AGW14736.1"/>
    <property type="molecule type" value="Genomic_DNA"/>
</dbReference>
<dbReference type="InterPro" id="IPR000873">
    <property type="entry name" value="AMP-dep_synth/lig_dom"/>
</dbReference>
<dbReference type="CDD" id="cd04433">
    <property type="entry name" value="AFD_class_I"/>
    <property type="match status" value="1"/>
</dbReference>
<dbReference type="PANTHER" id="PTHR43767:SF10">
    <property type="entry name" value="SURFACTIN SYNTHASE SUBUNIT 1"/>
    <property type="match status" value="1"/>
</dbReference>
<dbReference type="Pfam" id="PF13193">
    <property type="entry name" value="AMP-binding_C"/>
    <property type="match status" value="1"/>
</dbReference>
<evidence type="ECO:0000259" key="2">
    <source>
        <dbReference type="Pfam" id="PF13193"/>
    </source>
</evidence>
<dbReference type="PATRIC" id="fig|1121448.10.peg.2977"/>
<reference evidence="4" key="2">
    <citation type="submission" date="2013-07" db="EMBL/GenBank/DDBJ databases">
        <authorList>
            <person name="Morais-Silva F.O."/>
            <person name="Rezende A.M."/>
            <person name="Pimentel C."/>
            <person name="Resende D.M."/>
            <person name="Santos C.I."/>
            <person name="Clemente C."/>
            <person name="de Oliveira L.M."/>
            <person name="da Silva S.M."/>
            <person name="Costa D.A."/>
            <person name="Varela-Raposo A."/>
            <person name="Horacio E.C.A."/>
            <person name="Matos M."/>
            <person name="Flores O."/>
            <person name="Ruiz J.C."/>
            <person name="Rodrigues-Pousada C."/>
        </authorList>
    </citation>
    <scope>NUCLEOTIDE SEQUENCE [LARGE SCALE GENOMIC DNA]</scope>
    <source>
        <strain evidence="4">ATCC 19364 / DSM 1382 / NCIMB 9332 / VKM B-1759</strain>
    </source>
</reference>
<dbReference type="AlphaFoldDB" id="T2GF43"/>
<dbReference type="Gene3D" id="3.40.50.12780">
    <property type="entry name" value="N-terminal domain of ligase-like"/>
    <property type="match status" value="1"/>
</dbReference>
<dbReference type="InterPro" id="IPR025110">
    <property type="entry name" value="AMP-bd_C"/>
</dbReference>
<keyword evidence="3" id="KW-0436">Ligase</keyword>
<dbReference type="InterPro" id="IPR050237">
    <property type="entry name" value="ATP-dep_AMP-bd_enzyme"/>
</dbReference>
<accession>T2GF43</accession>
<sequence>MPGGKERVMIPFPWPSFPALVAEYAARTPQRPAVFHPLRTMTYAELAQEAAAAAHLLQDMGVRHGDRVGCLVRKTPEAIAAYLGIQALGAIFFPLDANQPPAVLRDLLTRLSPRAVVLCASHAGLWDTLGAPHLPRLVLPHPDHELPTPHTAPCCRFWTELEGVRLPMPLPPDDDDTPVYMNFTSGSTGRPKGALTTLGNIHWNSLASVEHFRMTGDDVHLCMMPSFVHPHELFARPLAQGGALALMDGIDPRTIVDTIRRFNVTCFMAVAAIYETLIRQHEHAPFDLESLRVAESGGMHVPAALSREFRNRLGVRLLPVWGSTETTGIAMATPLEEDPSFPAGATGRPLPQYLVEILDEHGEPVRDGAVGELHVSGPGVCREYYHMPLESAESFVIRPDGTARFRTRDLVSRTPDGAVMFHSRMQGMLKVAGMKVYPTRIEELLHEHPAVAQAVVVRMHDPLRGEAPRAVVALRPGQEATPRELWRWLEARLHRFALPRVIDIVDAIPKTPGGKIAWKEL</sequence>
<reference evidence="3 4" key="1">
    <citation type="journal article" date="2013" name="J. Bacteriol.">
        <title>Roles of HynAB and Ech, the only two hydrogenases found in the model sulfate reducer Desulfovibrio gigas.</title>
        <authorList>
            <person name="Morais-Silva F.O."/>
            <person name="Santos C.I."/>
            <person name="Rodrigues R."/>
            <person name="Pereira I.A."/>
            <person name="Rodrigues-Pousada C."/>
        </authorList>
    </citation>
    <scope>NUCLEOTIDE SEQUENCE [LARGE SCALE GENOMIC DNA]</scope>
    <source>
        <strain evidence="4">ATCC 19364 / DSM 1382 / NCIMB 9332 / VKM B-1759</strain>
    </source>
</reference>
<dbReference type="PROSITE" id="PS00455">
    <property type="entry name" value="AMP_BINDING"/>
    <property type="match status" value="1"/>
</dbReference>
<dbReference type="Pfam" id="PF00501">
    <property type="entry name" value="AMP-binding"/>
    <property type="match status" value="1"/>
</dbReference>
<dbReference type="KEGG" id="dgg:DGI_3014"/>
<dbReference type="GO" id="GO:0016877">
    <property type="term" value="F:ligase activity, forming carbon-sulfur bonds"/>
    <property type="evidence" value="ECO:0007669"/>
    <property type="project" value="UniProtKB-ARBA"/>
</dbReference>
<gene>
    <name evidence="3" type="ORF">DGI_3014</name>
</gene>
<dbReference type="InterPro" id="IPR045851">
    <property type="entry name" value="AMP-bd_C_sf"/>
</dbReference>
<keyword evidence="4" id="KW-1185">Reference proteome</keyword>
<dbReference type="HOGENOM" id="CLU_000022_59_0_7"/>
<evidence type="ECO:0000313" key="4">
    <source>
        <dbReference type="Proteomes" id="UP000016587"/>
    </source>
</evidence>
<protein>
    <submittedName>
        <fullName evidence="3">Putative acyl-CoA synthetase (AMP-forming)/AMP-acid ligase II</fullName>
    </submittedName>
</protein>